<keyword evidence="8" id="KW-1185">Reference proteome</keyword>
<dbReference type="Proteomes" id="UP001366166">
    <property type="component" value="Chromosome"/>
</dbReference>
<dbReference type="KEGG" id="dmp:FAK_31730"/>
<protein>
    <submittedName>
        <fullName evidence="7">Zinc-containing alcohol dehydrogenase</fullName>
    </submittedName>
</protein>
<keyword evidence="1 4" id="KW-0479">Metal-binding</keyword>
<accession>A0AAU9F4L1</accession>
<evidence type="ECO:0000313" key="8">
    <source>
        <dbReference type="Proteomes" id="UP001366166"/>
    </source>
</evidence>
<dbReference type="InterPro" id="IPR013154">
    <property type="entry name" value="ADH-like_N"/>
</dbReference>
<organism evidence="7 8">
    <name type="scientific">Desulfoferula mesophila</name>
    <dbReference type="NCBI Taxonomy" id="3058419"/>
    <lineage>
        <taxon>Bacteria</taxon>
        <taxon>Pseudomonadati</taxon>
        <taxon>Thermodesulfobacteriota</taxon>
        <taxon>Desulfarculia</taxon>
        <taxon>Desulfarculales</taxon>
        <taxon>Desulfarculaceae</taxon>
        <taxon>Desulfoferula</taxon>
    </lineage>
</organism>
<dbReference type="PROSITE" id="PS00059">
    <property type="entry name" value="ADH_ZINC"/>
    <property type="match status" value="1"/>
</dbReference>
<dbReference type="RefSeq" id="WP_338601468.1">
    <property type="nucleotide sequence ID" value="NZ_AP028679.1"/>
</dbReference>
<evidence type="ECO:0000259" key="6">
    <source>
        <dbReference type="Pfam" id="PF08240"/>
    </source>
</evidence>
<dbReference type="SUPFAM" id="SSF50129">
    <property type="entry name" value="GroES-like"/>
    <property type="match status" value="1"/>
</dbReference>
<evidence type="ECO:0000259" key="5">
    <source>
        <dbReference type="Pfam" id="PF00107"/>
    </source>
</evidence>
<name>A0AAU9F4L1_9BACT</name>
<evidence type="ECO:0000256" key="4">
    <source>
        <dbReference type="RuleBase" id="RU361277"/>
    </source>
</evidence>
<keyword evidence="2 4" id="KW-0862">Zinc</keyword>
<dbReference type="Pfam" id="PF00107">
    <property type="entry name" value="ADH_zinc_N"/>
    <property type="match status" value="1"/>
</dbReference>
<dbReference type="SUPFAM" id="SSF51735">
    <property type="entry name" value="NAD(P)-binding Rossmann-fold domains"/>
    <property type="match status" value="1"/>
</dbReference>
<dbReference type="InterPro" id="IPR011032">
    <property type="entry name" value="GroES-like_sf"/>
</dbReference>
<comment type="cofactor">
    <cofactor evidence="4">
        <name>Zn(2+)</name>
        <dbReference type="ChEBI" id="CHEBI:29105"/>
    </cofactor>
</comment>
<dbReference type="InterPro" id="IPR050129">
    <property type="entry name" value="Zn_alcohol_dh"/>
</dbReference>
<keyword evidence="3" id="KW-0560">Oxidoreductase</keyword>
<dbReference type="InterPro" id="IPR002328">
    <property type="entry name" value="ADH_Zn_CS"/>
</dbReference>
<dbReference type="InterPro" id="IPR013149">
    <property type="entry name" value="ADH-like_C"/>
</dbReference>
<dbReference type="GO" id="GO:0008270">
    <property type="term" value="F:zinc ion binding"/>
    <property type="evidence" value="ECO:0007669"/>
    <property type="project" value="InterPro"/>
</dbReference>
<dbReference type="EMBL" id="AP028679">
    <property type="protein sequence ID" value="BEQ16107.1"/>
    <property type="molecule type" value="Genomic_DNA"/>
</dbReference>
<proteinExistence type="inferred from homology"/>
<dbReference type="GO" id="GO:0016491">
    <property type="term" value="F:oxidoreductase activity"/>
    <property type="evidence" value="ECO:0007669"/>
    <property type="project" value="UniProtKB-KW"/>
</dbReference>
<evidence type="ECO:0000256" key="2">
    <source>
        <dbReference type="ARBA" id="ARBA00022833"/>
    </source>
</evidence>
<dbReference type="PANTHER" id="PTHR43401">
    <property type="entry name" value="L-THREONINE 3-DEHYDROGENASE"/>
    <property type="match status" value="1"/>
</dbReference>
<reference evidence="8" key="1">
    <citation type="journal article" date="2023" name="Arch. Microbiol.">
        <title>Desulfoferula mesophilus gen. nov. sp. nov., a mesophilic sulfate-reducing bacterium isolated from a brackish lake sediment.</title>
        <authorList>
            <person name="Watanabe T."/>
            <person name="Yabe T."/>
            <person name="Tsuji J.M."/>
            <person name="Fukui M."/>
        </authorList>
    </citation>
    <scope>NUCLEOTIDE SEQUENCE [LARGE SCALE GENOMIC DNA]</scope>
    <source>
        <strain evidence="8">12FAK</strain>
    </source>
</reference>
<sequence>MKTRAMVATEPGKLEMREYPLPEIGEEDGILKLEMVGVCGSDPGIFKGKSARGKRPYPIILGHEMVGRVYKMGPAAQKRHGVKEGDRVIVEYAFGCGKCRPCLEGRYTLCQNFYTYGSMISCAEPPHLYGAYADYLYLHPRAMVHKIDEEMSAEAAVLTCAVLGNGVRWLHQIGGCGLGRSVAIVGPGQQGLAGVAVAKESGAGPIMVVGLERDAPRLEMAKRFGADVVINAEREDPVEAVRRATGGSMAQLVMDVTGHPQGARLALELAGLGSTLVLPGIYGATVEVPLALDKVVFNEITLKGVFSHDYPAVEPAIKIAASGKYPLEELVTHRLPLEEALQALKLVAGEVPGESAMKVLLDPAL</sequence>
<dbReference type="AlphaFoldDB" id="A0AAU9F4L1"/>
<dbReference type="Pfam" id="PF08240">
    <property type="entry name" value="ADH_N"/>
    <property type="match status" value="1"/>
</dbReference>
<comment type="similarity">
    <text evidence="4">Belongs to the zinc-containing alcohol dehydrogenase family.</text>
</comment>
<dbReference type="PANTHER" id="PTHR43401:SF2">
    <property type="entry name" value="L-THREONINE 3-DEHYDROGENASE"/>
    <property type="match status" value="1"/>
</dbReference>
<dbReference type="InterPro" id="IPR036291">
    <property type="entry name" value="NAD(P)-bd_dom_sf"/>
</dbReference>
<dbReference type="Gene3D" id="3.40.50.720">
    <property type="entry name" value="NAD(P)-binding Rossmann-like Domain"/>
    <property type="match status" value="1"/>
</dbReference>
<feature type="domain" description="Alcohol dehydrogenase-like C-terminal" evidence="5">
    <location>
        <begin position="191"/>
        <end position="319"/>
    </location>
</feature>
<evidence type="ECO:0000313" key="7">
    <source>
        <dbReference type="EMBL" id="BEQ16107.1"/>
    </source>
</evidence>
<gene>
    <name evidence="7" type="ORF">FAK_31730</name>
</gene>
<feature type="domain" description="Alcohol dehydrogenase-like N-terminal" evidence="6">
    <location>
        <begin position="28"/>
        <end position="147"/>
    </location>
</feature>
<evidence type="ECO:0000256" key="3">
    <source>
        <dbReference type="ARBA" id="ARBA00023002"/>
    </source>
</evidence>
<dbReference type="Gene3D" id="3.90.180.10">
    <property type="entry name" value="Medium-chain alcohol dehydrogenases, catalytic domain"/>
    <property type="match status" value="1"/>
</dbReference>
<evidence type="ECO:0000256" key="1">
    <source>
        <dbReference type="ARBA" id="ARBA00022723"/>
    </source>
</evidence>